<dbReference type="InterPro" id="IPR001245">
    <property type="entry name" value="Ser-Thr/Tyr_kinase_cat_dom"/>
</dbReference>
<dbReference type="PANTHER" id="PTHR46084:SF19">
    <property type="entry name" value="PROTEIN KINASE DOMAIN-CONTAINING PROTEIN"/>
    <property type="match status" value="1"/>
</dbReference>
<organism evidence="8">
    <name type="scientific">Sesamum radiatum</name>
    <name type="common">Black benniseed</name>
    <dbReference type="NCBI Taxonomy" id="300843"/>
    <lineage>
        <taxon>Eukaryota</taxon>
        <taxon>Viridiplantae</taxon>
        <taxon>Streptophyta</taxon>
        <taxon>Embryophyta</taxon>
        <taxon>Tracheophyta</taxon>
        <taxon>Spermatophyta</taxon>
        <taxon>Magnoliopsida</taxon>
        <taxon>eudicotyledons</taxon>
        <taxon>Gunneridae</taxon>
        <taxon>Pentapetalae</taxon>
        <taxon>asterids</taxon>
        <taxon>lamiids</taxon>
        <taxon>Lamiales</taxon>
        <taxon>Pedaliaceae</taxon>
        <taxon>Sesamum</taxon>
    </lineage>
</organism>
<dbReference type="SUPFAM" id="SSF56112">
    <property type="entry name" value="Protein kinase-like (PK-like)"/>
    <property type="match status" value="1"/>
</dbReference>
<dbReference type="FunFam" id="3.30.200.20:FF:000489">
    <property type="entry name" value="Inactive receptor-like serine/threonine-protein kinase"/>
    <property type="match status" value="1"/>
</dbReference>
<gene>
    <name evidence="8" type="ORF">Sradi_5661300</name>
</gene>
<evidence type="ECO:0000256" key="1">
    <source>
        <dbReference type="ARBA" id="ARBA00022692"/>
    </source>
</evidence>
<reference evidence="8" key="2">
    <citation type="journal article" date="2024" name="Plant">
        <title>Genomic evolution and insights into agronomic trait innovations of Sesamum species.</title>
        <authorList>
            <person name="Miao H."/>
            <person name="Wang L."/>
            <person name="Qu L."/>
            <person name="Liu H."/>
            <person name="Sun Y."/>
            <person name="Le M."/>
            <person name="Wang Q."/>
            <person name="Wei S."/>
            <person name="Zheng Y."/>
            <person name="Lin W."/>
            <person name="Duan Y."/>
            <person name="Cao H."/>
            <person name="Xiong S."/>
            <person name="Wang X."/>
            <person name="Wei L."/>
            <person name="Li C."/>
            <person name="Ma Q."/>
            <person name="Ju M."/>
            <person name="Zhao R."/>
            <person name="Li G."/>
            <person name="Mu C."/>
            <person name="Tian Q."/>
            <person name="Mei H."/>
            <person name="Zhang T."/>
            <person name="Gao T."/>
            <person name="Zhang H."/>
        </authorList>
    </citation>
    <scope>NUCLEOTIDE SEQUENCE</scope>
    <source>
        <strain evidence="8">G02</strain>
    </source>
</reference>
<evidence type="ECO:0000256" key="2">
    <source>
        <dbReference type="ARBA" id="ARBA00022729"/>
    </source>
</evidence>
<keyword evidence="8" id="KW-0418">Kinase</keyword>
<reference evidence="8" key="1">
    <citation type="submission" date="2020-06" db="EMBL/GenBank/DDBJ databases">
        <authorList>
            <person name="Li T."/>
            <person name="Hu X."/>
            <person name="Zhang T."/>
            <person name="Song X."/>
            <person name="Zhang H."/>
            <person name="Dai N."/>
            <person name="Sheng W."/>
            <person name="Hou X."/>
            <person name="Wei L."/>
        </authorList>
    </citation>
    <scope>NUCLEOTIDE SEQUENCE</scope>
    <source>
        <strain evidence="8">G02</strain>
        <tissue evidence="8">Leaf</tissue>
    </source>
</reference>
<evidence type="ECO:0000256" key="3">
    <source>
        <dbReference type="ARBA" id="ARBA00022989"/>
    </source>
</evidence>
<dbReference type="PANTHER" id="PTHR46084">
    <property type="entry name" value="PROTEIN MALE DISCOVERER 2"/>
    <property type="match status" value="1"/>
</dbReference>
<dbReference type="Gene3D" id="1.10.510.10">
    <property type="entry name" value="Transferase(Phosphotransferase) domain 1"/>
    <property type="match status" value="1"/>
</dbReference>
<feature type="domain" description="Protein kinase" evidence="7">
    <location>
        <begin position="245"/>
        <end position="521"/>
    </location>
</feature>
<dbReference type="InterPro" id="IPR000719">
    <property type="entry name" value="Prot_kinase_dom"/>
</dbReference>
<evidence type="ECO:0000256" key="6">
    <source>
        <dbReference type="SAM" id="Phobius"/>
    </source>
</evidence>
<evidence type="ECO:0000256" key="4">
    <source>
        <dbReference type="ARBA" id="ARBA00023136"/>
    </source>
</evidence>
<dbReference type="Pfam" id="PF07714">
    <property type="entry name" value="PK_Tyr_Ser-Thr"/>
    <property type="match status" value="1"/>
</dbReference>
<evidence type="ECO:0000313" key="8">
    <source>
        <dbReference type="EMBL" id="KAL0312620.1"/>
    </source>
</evidence>
<dbReference type="Gene3D" id="3.80.10.10">
    <property type="entry name" value="Ribonuclease Inhibitor"/>
    <property type="match status" value="1"/>
</dbReference>
<dbReference type="GO" id="GO:0012505">
    <property type="term" value="C:endomembrane system"/>
    <property type="evidence" value="ECO:0007669"/>
    <property type="project" value="UniProtKB-SubCell"/>
</dbReference>
<comment type="caution">
    <text evidence="8">The sequence shown here is derived from an EMBL/GenBank/DDBJ whole genome shotgun (WGS) entry which is preliminary data.</text>
</comment>
<dbReference type="AlphaFoldDB" id="A0AAW2L055"/>
<evidence type="ECO:0000259" key="7">
    <source>
        <dbReference type="PROSITE" id="PS50011"/>
    </source>
</evidence>
<protein>
    <submittedName>
        <fullName evidence="8">LRR receptor-like serine/threonine-protein kinase</fullName>
    </submittedName>
</protein>
<dbReference type="Gene3D" id="3.30.200.20">
    <property type="entry name" value="Phosphorylase Kinase, domain 1"/>
    <property type="match status" value="1"/>
</dbReference>
<proteinExistence type="predicted"/>
<dbReference type="GO" id="GO:0004672">
    <property type="term" value="F:protein kinase activity"/>
    <property type="evidence" value="ECO:0007669"/>
    <property type="project" value="InterPro"/>
</dbReference>
<keyword evidence="3 6" id="KW-1133">Transmembrane helix</keyword>
<feature type="transmembrane region" description="Helical" evidence="6">
    <location>
        <begin position="172"/>
        <end position="197"/>
    </location>
</feature>
<accession>A0AAW2L055</accession>
<comment type="subcellular location">
    <subcellularLocation>
        <location evidence="5">Endomembrane system</location>
        <topology evidence="5">Single-pass type I membrane protein</topology>
    </subcellularLocation>
</comment>
<dbReference type="PROSITE" id="PS50011">
    <property type="entry name" value="PROTEIN_KINASE_DOM"/>
    <property type="match status" value="1"/>
</dbReference>
<keyword evidence="4 6" id="KW-0472">Membrane</keyword>
<sequence length="543" mass="60864">MAGDHVVKLNISRASLKGFIAPEFYKLSTLQELILHGNLLIGSIPKEIGMLKNLKSSHQFYILCVSRNLQLNGLTGKLPYELGNLRYLQELRLDRNKFLGTIPASNSSKILSNAHGISGFQGNCLQAKDPSSVLLHNVVGVPPPIRTRPGINTKHRPIEDRSKHGSTNAKPAWLLVLEIATGIMVGLLFVVALFTAFQKWKRKPSIIIPWKKFASTKDYMTVYIDSDAMKNVMRYSRQELEVACEDFSNIIGSSPDSLVYKGTMKGGPEIAVISLCIKEEHWTGYLEIYYQKEVADLARLNHENAGKLLGYCRESNPFTRMLVFEYASNGTLYEHLHYGEGCQFSWTRRMNIILGIARGLKYLHTDLDPPFTISELSSSSVYLTEDFSPKLVDFECWKTILSRSEKSSGTISNEGAVCILPDALEGRHLDIQGNIYAFGILLLEIVSGRPPYCKDKGCLVDWAKEFLESPDNMSYVVDPELKHFRQEDLKVICEVMNLCIHPSSSTRTSMRDLCSMLESGIDTSISFEIRASSLAWAELALSS</sequence>
<dbReference type="SUPFAM" id="SSF52058">
    <property type="entry name" value="L domain-like"/>
    <property type="match status" value="1"/>
</dbReference>
<evidence type="ECO:0000256" key="5">
    <source>
        <dbReference type="ARBA" id="ARBA00046288"/>
    </source>
</evidence>
<keyword evidence="8" id="KW-0675">Receptor</keyword>
<keyword evidence="2" id="KW-0732">Signal</keyword>
<keyword evidence="1 6" id="KW-0812">Transmembrane</keyword>
<dbReference type="InterPro" id="IPR032675">
    <property type="entry name" value="LRR_dom_sf"/>
</dbReference>
<keyword evidence="8" id="KW-0808">Transferase</keyword>
<name>A0AAW2L055_SESRA</name>
<dbReference type="GO" id="GO:0005524">
    <property type="term" value="F:ATP binding"/>
    <property type="evidence" value="ECO:0007669"/>
    <property type="project" value="InterPro"/>
</dbReference>
<dbReference type="EMBL" id="JACGWJ010000026">
    <property type="protein sequence ID" value="KAL0312620.1"/>
    <property type="molecule type" value="Genomic_DNA"/>
</dbReference>
<dbReference type="InterPro" id="IPR011009">
    <property type="entry name" value="Kinase-like_dom_sf"/>
</dbReference>